<dbReference type="AlphaFoldDB" id="A0AAV9JAL6"/>
<dbReference type="GO" id="GO:0046872">
    <property type="term" value="F:metal ion binding"/>
    <property type="evidence" value="ECO:0007669"/>
    <property type="project" value="InterPro"/>
</dbReference>
<dbReference type="PROSITE" id="PS00060">
    <property type="entry name" value="ADH_IRON_2"/>
    <property type="match status" value="1"/>
</dbReference>
<keyword evidence="5" id="KW-1185">Reference proteome</keyword>
<evidence type="ECO:0000259" key="3">
    <source>
        <dbReference type="Pfam" id="PF25137"/>
    </source>
</evidence>
<gene>
    <name evidence="4" type="ORF">LTR36_008041</name>
</gene>
<dbReference type="InterPro" id="IPR056798">
    <property type="entry name" value="ADH_Fe_C"/>
</dbReference>
<organism evidence="4 5">
    <name type="scientific">Oleoguttula mirabilis</name>
    <dbReference type="NCBI Taxonomy" id="1507867"/>
    <lineage>
        <taxon>Eukaryota</taxon>
        <taxon>Fungi</taxon>
        <taxon>Dikarya</taxon>
        <taxon>Ascomycota</taxon>
        <taxon>Pezizomycotina</taxon>
        <taxon>Dothideomycetes</taxon>
        <taxon>Dothideomycetidae</taxon>
        <taxon>Mycosphaerellales</taxon>
        <taxon>Teratosphaeriaceae</taxon>
        <taxon>Oleoguttula</taxon>
    </lineage>
</organism>
<dbReference type="InterPro" id="IPR001670">
    <property type="entry name" value="ADH_Fe/GldA"/>
</dbReference>
<dbReference type="GO" id="GO:0005739">
    <property type="term" value="C:mitochondrion"/>
    <property type="evidence" value="ECO:0007669"/>
    <property type="project" value="TreeGrafter"/>
</dbReference>
<protein>
    <recommendedName>
        <fullName evidence="6">Alcohol dehydrogenase iron-type/glycerol dehydrogenase GldA domain-containing protein</fullName>
    </recommendedName>
</protein>
<evidence type="ECO:0000313" key="4">
    <source>
        <dbReference type="EMBL" id="KAK4541440.1"/>
    </source>
</evidence>
<name>A0AAV9JAL6_9PEZI</name>
<dbReference type="EMBL" id="JAVFHQ010000053">
    <property type="protein sequence ID" value="KAK4541440.1"/>
    <property type="molecule type" value="Genomic_DNA"/>
</dbReference>
<dbReference type="Gene3D" id="1.20.1090.10">
    <property type="entry name" value="Dehydroquinate synthase-like - alpha domain"/>
    <property type="match status" value="1"/>
</dbReference>
<reference evidence="4 5" key="1">
    <citation type="submission" date="2021-11" db="EMBL/GenBank/DDBJ databases">
        <title>Black yeast isolated from Biological Soil Crust.</title>
        <authorList>
            <person name="Kurbessoian T."/>
        </authorList>
    </citation>
    <scope>NUCLEOTIDE SEQUENCE [LARGE SCALE GENOMIC DNA]</scope>
    <source>
        <strain evidence="4 5">CCFEE 5522</strain>
    </source>
</reference>
<feature type="domain" description="Alcohol dehydrogenase iron-type/glycerol dehydrogenase GldA" evidence="2">
    <location>
        <begin position="19"/>
        <end position="194"/>
    </location>
</feature>
<comment type="caution">
    <text evidence="4">The sequence shown here is derived from an EMBL/GenBank/DDBJ whole genome shotgun (WGS) entry which is preliminary data.</text>
</comment>
<dbReference type="CDD" id="cd08192">
    <property type="entry name" value="MAR-like"/>
    <property type="match status" value="1"/>
</dbReference>
<dbReference type="InterPro" id="IPR018211">
    <property type="entry name" value="ADH_Fe_CS"/>
</dbReference>
<dbReference type="PANTHER" id="PTHR11496">
    <property type="entry name" value="ALCOHOL DEHYDROGENASE"/>
    <property type="match status" value="1"/>
</dbReference>
<keyword evidence="1" id="KW-0560">Oxidoreductase</keyword>
<dbReference type="GO" id="GO:0004022">
    <property type="term" value="F:alcohol dehydrogenase (NAD+) activity"/>
    <property type="evidence" value="ECO:0007669"/>
    <property type="project" value="TreeGrafter"/>
</dbReference>
<evidence type="ECO:0000256" key="1">
    <source>
        <dbReference type="ARBA" id="ARBA00023002"/>
    </source>
</evidence>
<dbReference type="Pfam" id="PF25137">
    <property type="entry name" value="ADH_Fe_C"/>
    <property type="match status" value="1"/>
</dbReference>
<dbReference type="InterPro" id="IPR039697">
    <property type="entry name" value="Alcohol_dehydrogenase_Fe"/>
</dbReference>
<accession>A0AAV9JAL6</accession>
<evidence type="ECO:0008006" key="6">
    <source>
        <dbReference type="Google" id="ProtNLM"/>
    </source>
</evidence>
<dbReference type="PANTHER" id="PTHR11496:SF107">
    <property type="entry name" value="ALCOHOL DEHYDROGENASE, PUTATIVE (AFU_ORTHOLOGUE AFUA_1G06800)-RELATED"/>
    <property type="match status" value="1"/>
</dbReference>
<feature type="domain" description="Fe-containing alcohol dehydrogenase-like C-terminal" evidence="3">
    <location>
        <begin position="207"/>
        <end position="400"/>
    </location>
</feature>
<proteinExistence type="predicted"/>
<evidence type="ECO:0000259" key="2">
    <source>
        <dbReference type="Pfam" id="PF00465"/>
    </source>
</evidence>
<sequence length="403" mass="43668">MENRVIQQYDIPERAGHDAIFDASYLADIETYVSKWNSRRIVLVASKGLYSATDHVQRLEHQLADRLAAKKIGVGAHSPYKDVSEIAHLLQQHDADCLICIGSSSYSDACKIAAYLQATMPHNFSDEDMEALINQSKGAAVLEPAKAKLIVVPTSLSASEWNGTASGTNPAGKKQHFGLGKHAEGGPDLILMDPEVASTSPEELWLSSGVRCIDHCVETICNPECTPEASEDAAEGLAGMLKGLVEYREGKGKDRKEVLRGISACQRGSRQAIKGLVVHHNTFGPSHAIGHQLGSVAGVMHGLTTCVLLAPVLKYQKPDRAEAQAQVLRVFNETLGWQETDAADAMTRFVKKLGLPTTLSEVGVTDDAIVDRIAERTLTDVWGGGEPQITEKAEVRKILEMVR</sequence>
<dbReference type="Gene3D" id="3.40.50.1970">
    <property type="match status" value="1"/>
</dbReference>
<dbReference type="Pfam" id="PF00465">
    <property type="entry name" value="Fe-ADH"/>
    <property type="match status" value="1"/>
</dbReference>
<dbReference type="SUPFAM" id="SSF56796">
    <property type="entry name" value="Dehydroquinate synthase-like"/>
    <property type="match status" value="1"/>
</dbReference>
<evidence type="ECO:0000313" key="5">
    <source>
        <dbReference type="Proteomes" id="UP001324427"/>
    </source>
</evidence>
<dbReference type="Proteomes" id="UP001324427">
    <property type="component" value="Unassembled WGS sequence"/>
</dbReference>